<keyword evidence="1" id="KW-0472">Membrane</keyword>
<comment type="caution">
    <text evidence="2">The sequence shown here is derived from an EMBL/GenBank/DDBJ whole genome shotgun (WGS) entry which is preliminary data.</text>
</comment>
<name>A0ABT6TK14_9BACL</name>
<accession>A0ABT6TK14</accession>
<evidence type="ECO:0000313" key="2">
    <source>
        <dbReference type="EMBL" id="MDI4646630.1"/>
    </source>
</evidence>
<dbReference type="EMBL" id="JAGRPV010000001">
    <property type="protein sequence ID" value="MDI4646630.1"/>
    <property type="molecule type" value="Genomic_DNA"/>
</dbReference>
<protein>
    <submittedName>
        <fullName evidence="2">Uncharacterized protein</fullName>
    </submittedName>
</protein>
<keyword evidence="3" id="KW-1185">Reference proteome</keyword>
<sequence>MSGKRKYTVPIMLAIITMLTFLIVVLFSRVLLDGQSLKTERGQRLASSYNYCILYATVLKDGTAGLLDADGEEARMQAAKMLGKLDVSAGECGTGVLVQSGTRTGQSKEEALAAVSEPMQKISEALAPIGASGGALTENERATLTAAAASADKLSGVLSAYTAPTGSDRFRQMEAGVDWVPVAQRFVQELKEAAAAIGQ</sequence>
<dbReference type="RefSeq" id="WP_282909464.1">
    <property type="nucleotide sequence ID" value="NZ_JAGRPV010000001.1"/>
</dbReference>
<evidence type="ECO:0000313" key="3">
    <source>
        <dbReference type="Proteomes" id="UP001161691"/>
    </source>
</evidence>
<keyword evidence="1" id="KW-1133">Transmembrane helix</keyword>
<reference evidence="2" key="1">
    <citation type="submission" date="2023-04" db="EMBL/GenBank/DDBJ databases">
        <title>Comparative genomic analysis of Cohnella hashimotonis sp. nov., isolated from the International Space Station.</title>
        <authorList>
            <person name="Venkateswaran K."/>
            <person name="Simpson A."/>
        </authorList>
    </citation>
    <scope>NUCLEOTIDE SEQUENCE</scope>
    <source>
        <strain evidence="2">F6_2S_P_1</strain>
    </source>
</reference>
<proteinExistence type="predicted"/>
<dbReference type="Proteomes" id="UP001161691">
    <property type="component" value="Unassembled WGS sequence"/>
</dbReference>
<keyword evidence="1" id="KW-0812">Transmembrane</keyword>
<gene>
    <name evidence="2" type="ORF">KB449_16760</name>
</gene>
<evidence type="ECO:0000256" key="1">
    <source>
        <dbReference type="SAM" id="Phobius"/>
    </source>
</evidence>
<feature type="transmembrane region" description="Helical" evidence="1">
    <location>
        <begin position="12"/>
        <end position="32"/>
    </location>
</feature>
<organism evidence="2 3">
    <name type="scientific">Cohnella hashimotonis</name>
    <dbReference type="NCBI Taxonomy" id="2826895"/>
    <lineage>
        <taxon>Bacteria</taxon>
        <taxon>Bacillati</taxon>
        <taxon>Bacillota</taxon>
        <taxon>Bacilli</taxon>
        <taxon>Bacillales</taxon>
        <taxon>Paenibacillaceae</taxon>
        <taxon>Cohnella</taxon>
    </lineage>
</organism>